<accession>A0ABV1XAJ2</accession>
<dbReference type="InterPro" id="IPR036388">
    <property type="entry name" value="WH-like_DNA-bd_sf"/>
</dbReference>
<dbReference type="Gene3D" id="1.10.10.10">
    <property type="entry name" value="Winged helix-like DNA-binding domain superfamily/Winged helix DNA-binding domain"/>
    <property type="match status" value="1"/>
</dbReference>
<dbReference type="SUPFAM" id="SSF46785">
    <property type="entry name" value="Winged helix' DNA-binding domain"/>
    <property type="match status" value="1"/>
</dbReference>
<dbReference type="EMBL" id="JBEPEK010000528">
    <property type="protein sequence ID" value="MER7186047.1"/>
    <property type="molecule type" value="Genomic_DNA"/>
</dbReference>
<reference evidence="6 7" key="1">
    <citation type="submission" date="2024-06" db="EMBL/GenBank/DDBJ databases">
        <title>The Natural Products Discovery Center: Release of the First 8490 Sequenced Strains for Exploring Actinobacteria Biosynthetic Diversity.</title>
        <authorList>
            <person name="Kalkreuter E."/>
            <person name="Kautsar S.A."/>
            <person name="Yang D."/>
            <person name="Bader C.D."/>
            <person name="Teijaro C.N."/>
            <person name="Fluegel L."/>
            <person name="Davis C.M."/>
            <person name="Simpson J.R."/>
            <person name="Lauterbach L."/>
            <person name="Steele A.D."/>
            <person name="Gui C."/>
            <person name="Meng S."/>
            <person name="Li G."/>
            <person name="Viehrig K."/>
            <person name="Ye F."/>
            <person name="Su P."/>
            <person name="Kiefer A.F."/>
            <person name="Nichols A."/>
            <person name="Cepeda A.J."/>
            <person name="Yan W."/>
            <person name="Fan B."/>
            <person name="Jiang Y."/>
            <person name="Adhikari A."/>
            <person name="Zheng C.-J."/>
            <person name="Schuster L."/>
            <person name="Cowan T.M."/>
            <person name="Smanski M.J."/>
            <person name="Chevrette M.G."/>
            <person name="De Carvalho L.P.S."/>
            <person name="Shen B."/>
        </authorList>
    </citation>
    <scope>NUCLEOTIDE SEQUENCE [LARGE SCALE GENOMIC DNA]</scope>
    <source>
        <strain evidence="6 7">NPDC000234</strain>
    </source>
</reference>
<evidence type="ECO:0000313" key="6">
    <source>
        <dbReference type="EMBL" id="MER7186047.1"/>
    </source>
</evidence>
<keyword evidence="4" id="KW-0804">Transcription</keyword>
<keyword evidence="3" id="KW-0238">DNA-binding</keyword>
<evidence type="ECO:0000313" key="7">
    <source>
        <dbReference type="Proteomes" id="UP001474181"/>
    </source>
</evidence>
<dbReference type="SUPFAM" id="SSF53850">
    <property type="entry name" value="Periplasmic binding protein-like II"/>
    <property type="match status" value="1"/>
</dbReference>
<dbReference type="Pfam" id="PF00126">
    <property type="entry name" value="HTH_1"/>
    <property type="match status" value="1"/>
</dbReference>
<evidence type="ECO:0000256" key="1">
    <source>
        <dbReference type="ARBA" id="ARBA00009437"/>
    </source>
</evidence>
<gene>
    <name evidence="6" type="ORF">ABT404_42425</name>
</gene>
<evidence type="ECO:0000256" key="2">
    <source>
        <dbReference type="ARBA" id="ARBA00023015"/>
    </source>
</evidence>
<dbReference type="PROSITE" id="PS50931">
    <property type="entry name" value="HTH_LYSR"/>
    <property type="match status" value="1"/>
</dbReference>
<comment type="similarity">
    <text evidence="1">Belongs to the LysR transcriptional regulatory family.</text>
</comment>
<sequence length="309" mass="33901">MTRVELRQLRYFVAVAEELNFGRAAERLLIAGPSLSQQIKALERDLGVRLFDRDRRSVSLTPAGAELLPHTRDLLERADDLKRRAGRLSGSQPVRLGYVNWLPPDLGSRTAAVARVHVDAWVAPSHTQAARVADGSLDLAVCWVRTEDLERLGLRARLIGADRLYAVAKGTDTSDLPARDTNVLIDDDITSWASWNGYAEELTQAVGARAVRISDGAVTGPAYFDHVRRCTRPVLNSPKGQTAPLPPDLVRREIVAPKVYWTWSLVWRASEDRAGVLAAVDALCEDVGDLGIHAPDAWLPAGDPYALHG</sequence>
<protein>
    <submittedName>
        <fullName evidence="6">LysR family transcriptional regulator</fullName>
    </submittedName>
</protein>
<organism evidence="6 7">
    <name type="scientific">Streptomyces hyaluromycini</name>
    <dbReference type="NCBI Taxonomy" id="1377993"/>
    <lineage>
        <taxon>Bacteria</taxon>
        <taxon>Bacillati</taxon>
        <taxon>Actinomycetota</taxon>
        <taxon>Actinomycetes</taxon>
        <taxon>Kitasatosporales</taxon>
        <taxon>Streptomycetaceae</taxon>
        <taxon>Streptomyces</taxon>
    </lineage>
</organism>
<keyword evidence="7" id="KW-1185">Reference proteome</keyword>
<name>A0ABV1XAJ2_9ACTN</name>
<dbReference type="PRINTS" id="PR00039">
    <property type="entry name" value="HTHLYSR"/>
</dbReference>
<dbReference type="PANTHER" id="PTHR30346">
    <property type="entry name" value="TRANSCRIPTIONAL DUAL REGULATOR HCAR-RELATED"/>
    <property type="match status" value="1"/>
</dbReference>
<evidence type="ECO:0000256" key="3">
    <source>
        <dbReference type="ARBA" id="ARBA00023125"/>
    </source>
</evidence>
<proteinExistence type="inferred from homology"/>
<feature type="domain" description="HTH lysR-type" evidence="5">
    <location>
        <begin position="4"/>
        <end position="61"/>
    </location>
</feature>
<dbReference type="PANTHER" id="PTHR30346:SF28">
    <property type="entry name" value="HTH-TYPE TRANSCRIPTIONAL REGULATOR CYNR"/>
    <property type="match status" value="1"/>
</dbReference>
<dbReference type="InterPro" id="IPR036390">
    <property type="entry name" value="WH_DNA-bd_sf"/>
</dbReference>
<comment type="caution">
    <text evidence="6">The sequence shown here is derived from an EMBL/GenBank/DDBJ whole genome shotgun (WGS) entry which is preliminary data.</text>
</comment>
<dbReference type="Proteomes" id="UP001474181">
    <property type="component" value="Unassembled WGS sequence"/>
</dbReference>
<evidence type="ECO:0000259" key="5">
    <source>
        <dbReference type="PROSITE" id="PS50931"/>
    </source>
</evidence>
<keyword evidence="2" id="KW-0805">Transcription regulation</keyword>
<dbReference type="InterPro" id="IPR000847">
    <property type="entry name" value="LysR_HTH_N"/>
</dbReference>
<dbReference type="RefSeq" id="WP_350789418.1">
    <property type="nucleotide sequence ID" value="NZ_JBEPEK010000528.1"/>
</dbReference>
<evidence type="ECO:0000256" key="4">
    <source>
        <dbReference type="ARBA" id="ARBA00023163"/>
    </source>
</evidence>